<feature type="domain" description="GIY-YIG" evidence="1">
    <location>
        <begin position="73"/>
        <end position="129"/>
    </location>
</feature>
<proteinExistence type="predicted"/>
<sequence length="148" mass="16874">MAEAYLYDQKRILPAAAHLSGEYGIDNLYVGVPVVIGAGGVEKVVEVKLSDEAKANLQVSVDAVKELLVACKGVTSDLAKRAYHHRNALIDGFTKIYGCRLLVWYEAHDELDSARLRERQLKKWNRDWKLRLIEDKNPDWLDLYESLF</sequence>
<dbReference type="Proteomes" id="UP000218231">
    <property type="component" value="Unassembled WGS sequence"/>
</dbReference>
<dbReference type="InterPro" id="IPR015955">
    <property type="entry name" value="Lactate_DH/Glyco_Ohase_4_C"/>
</dbReference>
<dbReference type="Pfam" id="PF01541">
    <property type="entry name" value="GIY-YIG"/>
    <property type="match status" value="1"/>
</dbReference>
<dbReference type="InterPro" id="IPR000305">
    <property type="entry name" value="GIY-YIG_endonuc"/>
</dbReference>
<reference evidence="3 4" key="1">
    <citation type="journal article" date="2017" name="Curr. Biol.">
        <title>Genome architecture and evolution of a unichromosomal asexual nematode.</title>
        <authorList>
            <person name="Fradin H."/>
            <person name="Zegar C."/>
            <person name="Gutwein M."/>
            <person name="Lucas J."/>
            <person name="Kovtun M."/>
            <person name="Corcoran D."/>
            <person name="Baugh L.R."/>
            <person name="Kiontke K."/>
            <person name="Gunsalus K."/>
            <person name="Fitch D.H."/>
            <person name="Piano F."/>
        </authorList>
    </citation>
    <scope>NUCLEOTIDE SEQUENCE [LARGE SCALE GENOMIC DNA]</scope>
    <source>
        <strain evidence="3">PF1309</strain>
    </source>
</reference>
<dbReference type="Gene3D" id="3.90.110.10">
    <property type="entry name" value="Lactate dehydrogenase/glycoside hydrolase, family 4, C-terminal"/>
    <property type="match status" value="1"/>
</dbReference>
<comment type="caution">
    <text evidence="3">The sequence shown here is derived from an EMBL/GenBank/DDBJ whole genome shotgun (WGS) entry which is preliminary data.</text>
</comment>
<accession>A0A2A2M3N1</accession>
<dbReference type="Pfam" id="PF02866">
    <property type="entry name" value="Ldh_1_C"/>
    <property type="match status" value="1"/>
</dbReference>
<dbReference type="OrthoDB" id="5405561at2759"/>
<dbReference type="GO" id="GO:0016616">
    <property type="term" value="F:oxidoreductase activity, acting on the CH-OH group of donors, NAD or NADP as acceptor"/>
    <property type="evidence" value="ECO:0007669"/>
    <property type="project" value="InterPro"/>
</dbReference>
<dbReference type="AlphaFoldDB" id="A0A2A2M3N1"/>
<dbReference type="InterPro" id="IPR035901">
    <property type="entry name" value="GIY-YIG_endonuc_sf"/>
</dbReference>
<evidence type="ECO:0000313" key="4">
    <source>
        <dbReference type="Proteomes" id="UP000218231"/>
    </source>
</evidence>
<gene>
    <name evidence="3" type="ORF">WR25_17082</name>
</gene>
<dbReference type="PANTHER" id="PTHR34477">
    <property type="entry name" value="UPF0213 PROTEIN YHBQ"/>
    <property type="match status" value="1"/>
</dbReference>
<keyword evidence="4" id="KW-1185">Reference proteome</keyword>
<dbReference type="PANTHER" id="PTHR34477:SF5">
    <property type="entry name" value="BSL5627 PROTEIN"/>
    <property type="match status" value="1"/>
</dbReference>
<dbReference type="CDD" id="cd10448">
    <property type="entry name" value="GIY-YIG_unchar_3"/>
    <property type="match status" value="1"/>
</dbReference>
<dbReference type="EMBL" id="LIAE01005786">
    <property type="protein sequence ID" value="PAV93042.1"/>
    <property type="molecule type" value="Genomic_DNA"/>
</dbReference>
<protein>
    <submittedName>
        <fullName evidence="3">Uncharacterized protein</fullName>
    </submittedName>
</protein>
<dbReference type="Gene3D" id="3.40.1440.10">
    <property type="entry name" value="GIY-YIG endonuclease"/>
    <property type="match status" value="1"/>
</dbReference>
<dbReference type="InterPro" id="IPR050190">
    <property type="entry name" value="UPF0213_domain"/>
</dbReference>
<organism evidence="3 4">
    <name type="scientific">Diploscapter pachys</name>
    <dbReference type="NCBI Taxonomy" id="2018661"/>
    <lineage>
        <taxon>Eukaryota</taxon>
        <taxon>Metazoa</taxon>
        <taxon>Ecdysozoa</taxon>
        <taxon>Nematoda</taxon>
        <taxon>Chromadorea</taxon>
        <taxon>Rhabditida</taxon>
        <taxon>Rhabditina</taxon>
        <taxon>Rhabditomorpha</taxon>
        <taxon>Rhabditoidea</taxon>
        <taxon>Rhabditidae</taxon>
        <taxon>Diploscapter</taxon>
    </lineage>
</organism>
<name>A0A2A2M3N1_9BILA</name>
<dbReference type="InterPro" id="IPR022383">
    <property type="entry name" value="Lactate/malate_DH_C"/>
</dbReference>
<dbReference type="STRING" id="2018661.A0A2A2M3N1"/>
<evidence type="ECO:0000259" key="1">
    <source>
        <dbReference type="Pfam" id="PF01541"/>
    </source>
</evidence>
<dbReference type="SUPFAM" id="SSF56327">
    <property type="entry name" value="LDH C-terminal domain-like"/>
    <property type="match status" value="1"/>
</dbReference>
<evidence type="ECO:0000259" key="2">
    <source>
        <dbReference type="Pfam" id="PF02866"/>
    </source>
</evidence>
<dbReference type="SUPFAM" id="SSF82771">
    <property type="entry name" value="GIY-YIG endonuclease"/>
    <property type="match status" value="1"/>
</dbReference>
<feature type="domain" description="Lactate/malate dehydrogenase C-terminal" evidence="2">
    <location>
        <begin position="2"/>
        <end position="66"/>
    </location>
</feature>
<evidence type="ECO:0000313" key="3">
    <source>
        <dbReference type="EMBL" id="PAV93042.1"/>
    </source>
</evidence>